<gene>
    <name evidence="1" type="ORF">BV25DRAFT_778396</name>
</gene>
<reference evidence="1" key="2">
    <citation type="journal article" date="2022" name="New Phytol.">
        <title>Evolutionary transition to the ectomycorrhizal habit in the genomes of a hyperdiverse lineage of mushroom-forming fungi.</title>
        <authorList>
            <person name="Looney B."/>
            <person name="Miyauchi S."/>
            <person name="Morin E."/>
            <person name="Drula E."/>
            <person name="Courty P.E."/>
            <person name="Kohler A."/>
            <person name="Kuo A."/>
            <person name="LaButti K."/>
            <person name="Pangilinan J."/>
            <person name="Lipzen A."/>
            <person name="Riley R."/>
            <person name="Andreopoulos W."/>
            <person name="He G."/>
            <person name="Johnson J."/>
            <person name="Nolan M."/>
            <person name="Tritt A."/>
            <person name="Barry K.W."/>
            <person name="Grigoriev I.V."/>
            <person name="Nagy L.G."/>
            <person name="Hibbett D."/>
            <person name="Henrissat B."/>
            <person name="Matheny P.B."/>
            <person name="Labbe J."/>
            <person name="Martin F.M."/>
        </authorList>
    </citation>
    <scope>NUCLEOTIDE SEQUENCE</scope>
    <source>
        <strain evidence="1">HHB10654</strain>
    </source>
</reference>
<proteinExistence type="predicted"/>
<evidence type="ECO:0000313" key="1">
    <source>
        <dbReference type="EMBL" id="KAI0061342.1"/>
    </source>
</evidence>
<dbReference type="Proteomes" id="UP000814140">
    <property type="component" value="Unassembled WGS sequence"/>
</dbReference>
<evidence type="ECO:0000313" key="2">
    <source>
        <dbReference type="Proteomes" id="UP000814140"/>
    </source>
</evidence>
<organism evidence="1 2">
    <name type="scientific">Artomyces pyxidatus</name>
    <dbReference type="NCBI Taxonomy" id="48021"/>
    <lineage>
        <taxon>Eukaryota</taxon>
        <taxon>Fungi</taxon>
        <taxon>Dikarya</taxon>
        <taxon>Basidiomycota</taxon>
        <taxon>Agaricomycotina</taxon>
        <taxon>Agaricomycetes</taxon>
        <taxon>Russulales</taxon>
        <taxon>Auriscalpiaceae</taxon>
        <taxon>Artomyces</taxon>
    </lineage>
</organism>
<comment type="caution">
    <text evidence="1">The sequence shown here is derived from an EMBL/GenBank/DDBJ whole genome shotgun (WGS) entry which is preliminary data.</text>
</comment>
<keyword evidence="2" id="KW-1185">Reference proteome</keyword>
<reference evidence="1" key="1">
    <citation type="submission" date="2021-03" db="EMBL/GenBank/DDBJ databases">
        <authorList>
            <consortium name="DOE Joint Genome Institute"/>
            <person name="Ahrendt S."/>
            <person name="Looney B.P."/>
            <person name="Miyauchi S."/>
            <person name="Morin E."/>
            <person name="Drula E."/>
            <person name="Courty P.E."/>
            <person name="Chicoki N."/>
            <person name="Fauchery L."/>
            <person name="Kohler A."/>
            <person name="Kuo A."/>
            <person name="Labutti K."/>
            <person name="Pangilinan J."/>
            <person name="Lipzen A."/>
            <person name="Riley R."/>
            <person name="Andreopoulos W."/>
            <person name="He G."/>
            <person name="Johnson J."/>
            <person name="Barry K.W."/>
            <person name="Grigoriev I.V."/>
            <person name="Nagy L."/>
            <person name="Hibbett D."/>
            <person name="Henrissat B."/>
            <person name="Matheny P.B."/>
            <person name="Labbe J."/>
            <person name="Martin F."/>
        </authorList>
    </citation>
    <scope>NUCLEOTIDE SEQUENCE</scope>
    <source>
        <strain evidence="1">HHB10654</strain>
    </source>
</reference>
<name>A0ACB8SYV1_9AGAM</name>
<protein>
    <submittedName>
        <fullName evidence="1">Uncharacterized protein</fullName>
    </submittedName>
</protein>
<dbReference type="EMBL" id="MU277213">
    <property type="protein sequence ID" value="KAI0061342.1"/>
    <property type="molecule type" value="Genomic_DNA"/>
</dbReference>
<accession>A0ACB8SYV1</accession>
<sequence length="203" mass="22351">MKKVSKVGTAPNSQSYGDNSGANPCRNCKKKPSLARRAAIEKDSRGTQMTFGLCADCHRGFQKLFQDPRSPPRSLKTRKARTNAAGASAPRRSRKRGPQALSRELRALGIIEVAPNPDSDASPAKGTRSRGQHTHGSLRGGESGSAVRYVGAQVKKGRTKEGELDEAEERRRQARLGIQGLLKSLLRMNRRYNQNVMHLRFAF</sequence>